<reference evidence="3" key="1">
    <citation type="submission" date="2023-01" db="EMBL/GenBank/DDBJ databases">
        <title>Colletotrichum chrysophilum M932 genome sequence.</title>
        <authorList>
            <person name="Baroncelli R."/>
        </authorList>
    </citation>
    <scope>NUCLEOTIDE SEQUENCE</scope>
    <source>
        <strain evidence="3">M932</strain>
    </source>
</reference>
<dbReference type="SMART" id="SM00886">
    <property type="entry name" value="Dabb"/>
    <property type="match status" value="1"/>
</dbReference>
<dbReference type="SUPFAM" id="SSF54909">
    <property type="entry name" value="Dimeric alpha+beta barrel"/>
    <property type="match status" value="1"/>
</dbReference>
<dbReference type="PANTHER" id="PTHR16943">
    <property type="entry name" value="2-METHYLCITRATE DEHYDRATASE-RELATED"/>
    <property type="match status" value="1"/>
</dbReference>
<evidence type="ECO:0000256" key="1">
    <source>
        <dbReference type="ARBA" id="ARBA00006174"/>
    </source>
</evidence>
<dbReference type="Proteomes" id="UP001243330">
    <property type="component" value="Unassembled WGS sequence"/>
</dbReference>
<sequence>MATLQLATWATNLTYANLPTGVVDAAVKSLYNWAGCAIGGYIQDAPQIAQNTTLAAFSGPPTSSILGANDSISAGYADAQTAALINGIASHVDDYDDTHLETIIHPAGPVASALFAVAEWKAPVSGQDFITAFVAGVEAECKLGLSVYPEHYNVGWHITSTTGSIGAAVAVSRLLGSDTTTMQNAIGIAATQVVGMQEYFGSDTKSFHVGRAAQSGMLAALLAKNNYTSSLQGLEAKFGWLHVISTRENATAYFDQLGKIWEVEKNTFKPFPCGIVMHPSIDGAIQLHNQTLQEGKAITDIESVQLRVNPQVLILTGKTDPQTGLEGKFSIYHATAVGLLYGEATPKEFTDAVVKNQTVAELRKKVNVTTDASVDNAQGYITLNFNDGTKLDKHIVNAIGSQENPLTVEDLKKKFMDQVTIAIGEDRAVRAYEAFTNIGNLTDVVLFKFRPDVTDEHKTTFVRELKTLKTLPCVKAQRLVVGGPSITDPIERSKGYHFALLSFHENRKALEEYQASAEHHRVTSTYLWPFKEDVTRFDFEVEQEDEHMWDFVAKGIVIQTSSGRIGRDATYTPPGQSLERFRKAAADDCFICAKVWNLSEQHRRAWDCLPPESWSPFCYIIDKEEYPKNTLHQIRVWILYNDPTREQIEHATDVRFRLIPSIGSEYENLFVFSDIEESTGSSQTLDVAYSWFRECTSRHTRKCKAHPGQTEGWLPSRLIDIGSHGDTQWKLSITSTDAILSESLLYLTLSYRWGDDVQHELLTSSTMSQFRQGMTPMEDFSGLEMAIGIATFSGVHFIAGDGSFRNIFWGHASSTLHNIRLCGSVLRNINKQGVDDHVMAFDALELWRDLVTAYSQCRFTRPEDKLYAFSGIAKLFQEVTGDRYLAGLWRFQS</sequence>
<comment type="caution">
    <text evidence="3">The sequence shown here is derived from an EMBL/GenBank/DDBJ whole genome shotgun (WGS) entry which is preliminary data.</text>
</comment>
<dbReference type="InterPro" id="IPR036148">
    <property type="entry name" value="MmgE/PrpD_sf"/>
</dbReference>
<dbReference type="PROSITE" id="PS51502">
    <property type="entry name" value="S_R_A_B_BARREL"/>
    <property type="match status" value="1"/>
</dbReference>
<evidence type="ECO:0000259" key="2">
    <source>
        <dbReference type="PROSITE" id="PS51502"/>
    </source>
</evidence>
<proteinExistence type="inferred from homology"/>
<dbReference type="Gene3D" id="3.30.1330.120">
    <property type="entry name" value="2-methylcitrate dehydratase PrpD"/>
    <property type="match status" value="1"/>
</dbReference>
<dbReference type="InterPro" id="IPR042188">
    <property type="entry name" value="MmgE/PrpD_sf_2"/>
</dbReference>
<dbReference type="PANTHER" id="PTHR16943:SF8">
    <property type="entry name" value="2-METHYLCITRATE DEHYDRATASE"/>
    <property type="match status" value="1"/>
</dbReference>
<dbReference type="Pfam" id="PF03972">
    <property type="entry name" value="MmgE_PrpD_N"/>
    <property type="match status" value="1"/>
</dbReference>
<comment type="similarity">
    <text evidence="1">Belongs to the PrpD family.</text>
</comment>
<dbReference type="GO" id="GO:0016829">
    <property type="term" value="F:lyase activity"/>
    <property type="evidence" value="ECO:0007669"/>
    <property type="project" value="InterPro"/>
</dbReference>
<dbReference type="SUPFAM" id="SSF103378">
    <property type="entry name" value="2-methylcitrate dehydratase PrpD"/>
    <property type="match status" value="1"/>
</dbReference>
<protein>
    <submittedName>
        <fullName evidence="3">MmgE/PrpD family protein</fullName>
    </submittedName>
</protein>
<dbReference type="Pfam" id="PF07876">
    <property type="entry name" value="Dabb"/>
    <property type="match status" value="1"/>
</dbReference>
<dbReference type="InterPro" id="IPR013097">
    <property type="entry name" value="Dabb"/>
</dbReference>
<organism evidence="3 4">
    <name type="scientific">Colletotrichum chrysophilum</name>
    <dbReference type="NCBI Taxonomy" id="1836956"/>
    <lineage>
        <taxon>Eukaryota</taxon>
        <taxon>Fungi</taxon>
        <taxon>Dikarya</taxon>
        <taxon>Ascomycota</taxon>
        <taxon>Pezizomycotina</taxon>
        <taxon>Sordariomycetes</taxon>
        <taxon>Hypocreomycetidae</taxon>
        <taxon>Glomerellales</taxon>
        <taxon>Glomerellaceae</taxon>
        <taxon>Colletotrichum</taxon>
        <taxon>Colletotrichum gloeosporioides species complex</taxon>
    </lineage>
</organism>
<dbReference type="InterPro" id="IPR045336">
    <property type="entry name" value="MmgE_PrpD_N"/>
</dbReference>
<dbReference type="Gene3D" id="3.30.70.100">
    <property type="match status" value="1"/>
</dbReference>
<accession>A0AAD9AEB9</accession>
<feature type="domain" description="Stress-response A/B barrel" evidence="2">
    <location>
        <begin position="441"/>
        <end position="539"/>
    </location>
</feature>
<dbReference type="Pfam" id="PF19305">
    <property type="entry name" value="MmgE_PrpD_C"/>
    <property type="match status" value="1"/>
</dbReference>
<evidence type="ECO:0000313" key="4">
    <source>
        <dbReference type="Proteomes" id="UP001243330"/>
    </source>
</evidence>
<dbReference type="InterPro" id="IPR045337">
    <property type="entry name" value="MmgE_PrpD_C"/>
</dbReference>
<gene>
    <name evidence="3" type="ORF">CCHR01_10769</name>
</gene>
<dbReference type="EMBL" id="JAQOWY010000230">
    <property type="protein sequence ID" value="KAK1846606.1"/>
    <property type="molecule type" value="Genomic_DNA"/>
</dbReference>
<evidence type="ECO:0000313" key="3">
    <source>
        <dbReference type="EMBL" id="KAK1846606.1"/>
    </source>
</evidence>
<dbReference type="AlphaFoldDB" id="A0AAD9AEB9"/>
<dbReference type="Gene3D" id="1.10.4100.10">
    <property type="entry name" value="2-methylcitrate dehydratase PrpD"/>
    <property type="match status" value="1"/>
</dbReference>
<dbReference type="InterPro" id="IPR011008">
    <property type="entry name" value="Dimeric_a/b-barrel"/>
</dbReference>
<name>A0AAD9AEB9_9PEZI</name>
<keyword evidence="4" id="KW-1185">Reference proteome</keyword>
<dbReference type="InterPro" id="IPR005656">
    <property type="entry name" value="MmgE_PrpD"/>
</dbReference>
<dbReference type="InterPro" id="IPR042183">
    <property type="entry name" value="MmgE/PrpD_sf_1"/>
</dbReference>